<dbReference type="InterPro" id="IPR010432">
    <property type="entry name" value="RDD"/>
</dbReference>
<dbReference type="InterPro" id="IPR051791">
    <property type="entry name" value="Pra-immunoreactive"/>
</dbReference>
<reference evidence="8 9" key="1">
    <citation type="submission" date="2017-03" db="EMBL/GenBank/DDBJ databases">
        <authorList>
            <person name="Afonso C.L."/>
            <person name="Miller P.J."/>
            <person name="Scott M.A."/>
            <person name="Spackman E."/>
            <person name="Goraichik I."/>
            <person name="Dimitrov K.M."/>
            <person name="Suarez D.L."/>
            <person name="Swayne D.E."/>
        </authorList>
    </citation>
    <scope>NUCLEOTIDE SEQUENCE [LARGE SCALE GENOMIC DNA]</scope>
    <source>
        <strain evidence="8">SB41UT1</strain>
    </source>
</reference>
<evidence type="ECO:0000313" key="8">
    <source>
        <dbReference type="EMBL" id="SMA32740.1"/>
    </source>
</evidence>
<feature type="transmembrane region" description="Helical" evidence="6">
    <location>
        <begin position="40"/>
        <end position="58"/>
    </location>
</feature>
<comment type="subcellular location">
    <subcellularLocation>
        <location evidence="1">Cell membrane</location>
        <topology evidence="1">Multi-pass membrane protein</topology>
    </subcellularLocation>
</comment>
<evidence type="ECO:0000313" key="9">
    <source>
        <dbReference type="Proteomes" id="UP000196573"/>
    </source>
</evidence>
<keyword evidence="2" id="KW-1003">Cell membrane</keyword>
<protein>
    <submittedName>
        <fullName evidence="8">RDD family protein</fullName>
    </submittedName>
</protein>
<keyword evidence="5 6" id="KW-0472">Membrane</keyword>
<dbReference type="Proteomes" id="UP000196573">
    <property type="component" value="Unassembled WGS sequence"/>
</dbReference>
<evidence type="ECO:0000256" key="2">
    <source>
        <dbReference type="ARBA" id="ARBA00022475"/>
    </source>
</evidence>
<evidence type="ECO:0000256" key="6">
    <source>
        <dbReference type="SAM" id="Phobius"/>
    </source>
</evidence>
<sequence length="130" mass="14848">MVYDSMLLIALIFVVTAIYHGVVNNWLLGVEDAPVGFNPFLSTIYVFICFFFLAHFWGKNGQTLGMQAWRLRVQKSDGSNISLMQSLLRFVVGILSLAPAGLGLFWMLVDKDKKTWYDRYAETEVVYIPK</sequence>
<evidence type="ECO:0000256" key="5">
    <source>
        <dbReference type="ARBA" id="ARBA00023136"/>
    </source>
</evidence>
<gene>
    <name evidence="8" type="ORF">EHSB41UT_00187</name>
</gene>
<dbReference type="PANTHER" id="PTHR36115">
    <property type="entry name" value="PROLINE-RICH ANTIGEN HOMOLOG-RELATED"/>
    <property type="match status" value="1"/>
</dbReference>
<dbReference type="EMBL" id="FWPT01000001">
    <property type="protein sequence ID" value="SMA32740.1"/>
    <property type="molecule type" value="Genomic_DNA"/>
</dbReference>
<evidence type="ECO:0000259" key="7">
    <source>
        <dbReference type="Pfam" id="PF06271"/>
    </source>
</evidence>
<feature type="transmembrane region" description="Helical" evidence="6">
    <location>
        <begin position="87"/>
        <end position="109"/>
    </location>
</feature>
<feature type="transmembrane region" description="Helical" evidence="6">
    <location>
        <begin position="6"/>
        <end position="28"/>
    </location>
</feature>
<accession>A0A1X7ADW5</accession>
<name>A0A1X7ADW5_9GAMM</name>
<evidence type="ECO:0000256" key="1">
    <source>
        <dbReference type="ARBA" id="ARBA00004651"/>
    </source>
</evidence>
<keyword evidence="4 6" id="KW-1133">Transmembrane helix</keyword>
<keyword evidence="3 6" id="KW-0812">Transmembrane</keyword>
<proteinExistence type="predicted"/>
<dbReference type="PANTHER" id="PTHR36115:SF10">
    <property type="entry name" value="RDD DOMAIN-CONTAINING PROTEIN"/>
    <property type="match status" value="1"/>
</dbReference>
<evidence type="ECO:0000256" key="4">
    <source>
        <dbReference type="ARBA" id="ARBA00022989"/>
    </source>
</evidence>
<keyword evidence="9" id="KW-1185">Reference proteome</keyword>
<dbReference type="GO" id="GO:0005886">
    <property type="term" value="C:plasma membrane"/>
    <property type="evidence" value="ECO:0007669"/>
    <property type="project" value="UniProtKB-SubCell"/>
</dbReference>
<feature type="domain" description="RDD" evidence="7">
    <location>
        <begin position="2"/>
        <end position="121"/>
    </location>
</feature>
<evidence type="ECO:0000256" key="3">
    <source>
        <dbReference type="ARBA" id="ARBA00022692"/>
    </source>
</evidence>
<dbReference type="Pfam" id="PF06271">
    <property type="entry name" value="RDD"/>
    <property type="match status" value="1"/>
</dbReference>
<dbReference type="AlphaFoldDB" id="A0A1X7ADW5"/>
<organism evidence="8 9">
    <name type="scientific">Parendozoicomonas haliclonae</name>
    <dbReference type="NCBI Taxonomy" id="1960125"/>
    <lineage>
        <taxon>Bacteria</taxon>
        <taxon>Pseudomonadati</taxon>
        <taxon>Pseudomonadota</taxon>
        <taxon>Gammaproteobacteria</taxon>
        <taxon>Oceanospirillales</taxon>
        <taxon>Endozoicomonadaceae</taxon>
        <taxon>Parendozoicomonas</taxon>
    </lineage>
</organism>